<dbReference type="AlphaFoldDB" id="A0AAV9S2X5"/>
<feature type="compositionally biased region" description="Polar residues" evidence="1">
    <location>
        <begin position="177"/>
        <end position="188"/>
    </location>
</feature>
<keyword evidence="3" id="KW-1185">Reference proteome</keyword>
<dbReference type="EMBL" id="JAHHUM010000936">
    <property type="protein sequence ID" value="KAK5615672.1"/>
    <property type="molecule type" value="Genomic_DNA"/>
</dbReference>
<feature type="compositionally biased region" description="Basic residues" evidence="1">
    <location>
        <begin position="320"/>
        <end position="334"/>
    </location>
</feature>
<reference evidence="2 3" key="1">
    <citation type="submission" date="2021-06" db="EMBL/GenBank/DDBJ databases">
        <authorList>
            <person name="Palmer J.M."/>
        </authorList>
    </citation>
    <scope>NUCLEOTIDE SEQUENCE [LARGE SCALE GENOMIC DNA]</scope>
    <source>
        <strain evidence="2 3">MEX-2019</strain>
        <tissue evidence="2">Muscle</tissue>
    </source>
</reference>
<feature type="compositionally biased region" description="Polar residues" evidence="1">
    <location>
        <begin position="291"/>
        <end position="312"/>
    </location>
</feature>
<organism evidence="2 3">
    <name type="scientific">Crenichthys baileyi</name>
    <name type="common">White River springfish</name>
    <dbReference type="NCBI Taxonomy" id="28760"/>
    <lineage>
        <taxon>Eukaryota</taxon>
        <taxon>Metazoa</taxon>
        <taxon>Chordata</taxon>
        <taxon>Craniata</taxon>
        <taxon>Vertebrata</taxon>
        <taxon>Euteleostomi</taxon>
        <taxon>Actinopterygii</taxon>
        <taxon>Neopterygii</taxon>
        <taxon>Teleostei</taxon>
        <taxon>Neoteleostei</taxon>
        <taxon>Acanthomorphata</taxon>
        <taxon>Ovalentaria</taxon>
        <taxon>Atherinomorphae</taxon>
        <taxon>Cyprinodontiformes</taxon>
        <taxon>Goodeidae</taxon>
        <taxon>Crenichthys</taxon>
    </lineage>
</organism>
<protein>
    <submittedName>
        <fullName evidence="2">Uncharacterized protein</fullName>
    </submittedName>
</protein>
<name>A0AAV9S2X5_9TELE</name>
<feature type="compositionally biased region" description="Basic and acidic residues" evidence="1">
    <location>
        <begin position="70"/>
        <end position="85"/>
    </location>
</feature>
<feature type="region of interest" description="Disordered" evidence="1">
    <location>
        <begin position="23"/>
        <end position="42"/>
    </location>
</feature>
<accession>A0AAV9S2X5</accession>
<evidence type="ECO:0000313" key="3">
    <source>
        <dbReference type="Proteomes" id="UP001311232"/>
    </source>
</evidence>
<sequence length="334" mass="37313">MPGTRWIHVRNFYFFWRVIRNKEAKNEQNKKKQPAPSRRTLPRITKQKQFRRAIQEGPWDHDEDATCGDGRGEVKEASGKGRGEVQEAGNKGPASPEVGIEIVVAAPGGRWKHRTYTRRRSSWRRCRSHRRPRGQLGRAENPQRSQSGAQLGSSCSTSRGGSPATTSAPTGIRSRTGPKSGSGTSPRPSETEARNGGGSSPSPPRSRNQNQEWRRIHLELLRSQNRNPEWKQLTPELPENRSPEQVAARSSTTQDQEPGVAADDPRSPDLQGMRSNKGPISSMALCRSPQHYGTQGTLTCGETMNETKTYTRPTPEIKSNKKKPQAPKHRHWLA</sequence>
<feature type="region of interest" description="Disordered" evidence="1">
    <location>
        <begin position="48"/>
        <end position="334"/>
    </location>
</feature>
<feature type="compositionally biased region" description="Basic residues" evidence="1">
    <location>
        <begin position="110"/>
        <end position="133"/>
    </location>
</feature>
<dbReference type="Proteomes" id="UP001311232">
    <property type="component" value="Unassembled WGS sequence"/>
</dbReference>
<feature type="compositionally biased region" description="Polar residues" evidence="1">
    <location>
        <begin position="142"/>
        <end position="169"/>
    </location>
</feature>
<evidence type="ECO:0000313" key="2">
    <source>
        <dbReference type="EMBL" id="KAK5615672.1"/>
    </source>
</evidence>
<gene>
    <name evidence="2" type="ORF">CRENBAI_023646</name>
</gene>
<comment type="caution">
    <text evidence="2">The sequence shown here is derived from an EMBL/GenBank/DDBJ whole genome shotgun (WGS) entry which is preliminary data.</text>
</comment>
<evidence type="ECO:0000256" key="1">
    <source>
        <dbReference type="SAM" id="MobiDB-lite"/>
    </source>
</evidence>
<proteinExistence type="predicted"/>